<dbReference type="AlphaFoldDB" id="A0A0Q3KKR7"/>
<dbReference type="SUPFAM" id="SSF81606">
    <property type="entry name" value="PP2C-like"/>
    <property type="match status" value="1"/>
</dbReference>
<sequence length="336" mass="36587">MQIECFSLGKRFAHPEENEDCVVILPGRGYAVIDGVTDRSGRRFGPMRAGRYAAGLVATEVTRFLLTEDLSACGGQDRVRRLLQVLGDALRAGYVAHGLQERASTDATARIGCTLALGYHDGPVIQLVSIGDSGIRLRGKTLGTIHHVEAKPLDRVTALIRRECWAHLGKMRADPLSQRRISDNAVWNGLREPPAGLGAEACATVRAHVLNLCDEEMPTISRAEIERLVDSGISGQRAFANHPSSDLGYGVLDGFPLAERHVFTADYPANGISRLELFSDGYFAEPEAFGVAAWEASFAEVERIDPDKIGPYASVKGSTHDSWTDDRTYLGIAFDH</sequence>
<evidence type="ECO:0000313" key="2">
    <source>
        <dbReference type="EMBL" id="SKC11454.1"/>
    </source>
</evidence>
<dbReference type="OrthoDB" id="8362855at2"/>
<protein>
    <recommendedName>
        <fullName evidence="5">Protein phosphatase 2C</fullName>
    </recommendedName>
</protein>
<gene>
    <name evidence="1" type="ORF">ARD30_15020</name>
    <name evidence="2" type="ORF">SAMN05660750_04351</name>
</gene>
<dbReference type="Proteomes" id="UP000190130">
    <property type="component" value="Unassembled WGS sequence"/>
</dbReference>
<proteinExistence type="predicted"/>
<dbReference type="EMBL" id="FUYX01000015">
    <property type="protein sequence ID" value="SKC11454.1"/>
    <property type="molecule type" value="Genomic_DNA"/>
</dbReference>
<dbReference type="EMBL" id="LMAR01000042">
    <property type="protein sequence ID" value="KQK30163.1"/>
    <property type="molecule type" value="Genomic_DNA"/>
</dbReference>
<dbReference type="RefSeq" id="WP_055728566.1">
    <property type="nucleotide sequence ID" value="NZ_FUYX01000015.1"/>
</dbReference>
<accession>A0A0Q3KKR7</accession>
<dbReference type="Proteomes" id="UP000051562">
    <property type="component" value="Unassembled WGS sequence"/>
</dbReference>
<organism evidence="1 3">
    <name type="scientific">Bosea thiooxidans</name>
    <dbReference type="NCBI Taxonomy" id="53254"/>
    <lineage>
        <taxon>Bacteria</taxon>
        <taxon>Pseudomonadati</taxon>
        <taxon>Pseudomonadota</taxon>
        <taxon>Alphaproteobacteria</taxon>
        <taxon>Hyphomicrobiales</taxon>
        <taxon>Boseaceae</taxon>
        <taxon>Bosea</taxon>
    </lineage>
</organism>
<evidence type="ECO:0008006" key="5">
    <source>
        <dbReference type="Google" id="ProtNLM"/>
    </source>
</evidence>
<evidence type="ECO:0000313" key="3">
    <source>
        <dbReference type="Proteomes" id="UP000051562"/>
    </source>
</evidence>
<evidence type="ECO:0000313" key="1">
    <source>
        <dbReference type="EMBL" id="KQK30163.1"/>
    </source>
</evidence>
<evidence type="ECO:0000313" key="4">
    <source>
        <dbReference type="Proteomes" id="UP000190130"/>
    </source>
</evidence>
<reference evidence="2 4" key="2">
    <citation type="submission" date="2017-02" db="EMBL/GenBank/DDBJ databases">
        <authorList>
            <person name="Peterson S.W."/>
        </authorList>
    </citation>
    <scope>NUCLEOTIDE SEQUENCE [LARGE SCALE GENOMIC DNA]</scope>
    <source>
        <strain evidence="2 4">DSM 9653</strain>
    </source>
</reference>
<dbReference type="InterPro" id="IPR036457">
    <property type="entry name" value="PPM-type-like_dom_sf"/>
</dbReference>
<dbReference type="Gene3D" id="3.60.40.10">
    <property type="entry name" value="PPM-type phosphatase domain"/>
    <property type="match status" value="1"/>
</dbReference>
<dbReference type="STRING" id="53254.SAMN05660750_04351"/>
<name>A0A0Q3KKR7_9HYPH</name>
<keyword evidence="3" id="KW-1185">Reference proteome</keyword>
<reference evidence="1 3" key="1">
    <citation type="submission" date="2015-10" db="EMBL/GenBank/DDBJ databases">
        <title>Draft genome of Bosea thiooxidans.</title>
        <authorList>
            <person name="Wang X."/>
        </authorList>
    </citation>
    <scope>NUCLEOTIDE SEQUENCE [LARGE SCALE GENOMIC DNA]</scope>
    <source>
        <strain evidence="1 3">CGMCC 9174</strain>
    </source>
</reference>